<dbReference type="GO" id="GO:0006044">
    <property type="term" value="P:N-acetylglucosamine metabolic process"/>
    <property type="evidence" value="ECO:0007669"/>
    <property type="project" value="TreeGrafter"/>
</dbReference>
<name>A0A151ZB73_TIELA</name>
<gene>
    <name evidence="1" type="ORF">DLAC_08102</name>
</gene>
<comment type="caution">
    <text evidence="1">The sequence shown here is derived from an EMBL/GenBank/DDBJ whole genome shotgun (WGS) entry which is preliminary data.</text>
</comment>
<organism evidence="1 2">
    <name type="scientific">Tieghemostelium lacteum</name>
    <name type="common">Slime mold</name>
    <name type="synonym">Dictyostelium lacteum</name>
    <dbReference type="NCBI Taxonomy" id="361077"/>
    <lineage>
        <taxon>Eukaryota</taxon>
        <taxon>Amoebozoa</taxon>
        <taxon>Evosea</taxon>
        <taxon>Eumycetozoa</taxon>
        <taxon>Dictyostelia</taxon>
        <taxon>Dictyosteliales</taxon>
        <taxon>Raperosteliaceae</taxon>
        <taxon>Tieghemostelium</taxon>
    </lineage>
</organism>
<protein>
    <submittedName>
        <fullName evidence="1">Uncharacterized protein</fullName>
    </submittedName>
</protein>
<dbReference type="EMBL" id="LODT01000035">
    <property type="protein sequence ID" value="KYQ91186.1"/>
    <property type="molecule type" value="Genomic_DNA"/>
</dbReference>
<dbReference type="InterPro" id="IPR022036">
    <property type="entry name" value="DUF3605"/>
</dbReference>
<evidence type="ECO:0000313" key="2">
    <source>
        <dbReference type="Proteomes" id="UP000076078"/>
    </source>
</evidence>
<dbReference type="InParanoid" id="A0A151ZB73"/>
<dbReference type="PANTHER" id="PTHR35020:SF2">
    <property type="entry name" value="N-ACETYLGLUCOSAMINE-INDUCED PROTEIN 1"/>
    <property type="match status" value="1"/>
</dbReference>
<sequence length="218" mass="25393">MLIDSSREIKDYTKSWKDLEKIIFESRLHELGRKDAVQESMLEHMVWVRSNYLSIKDYILSKVFQFPLEDVIVDHENIVCGDCTSASSSTSTPVMCNGSSGGTSTEELDNSSQRVVQIKKRVVRDEGIKQRLVIRPNDFPYSCEEPISHWILWCLKPMSFDEAKQYLSKFFNRTHGVDYLFFVNPHHLQSIKEVFHYHVFLKNLNENEVSPTIVDIPM</sequence>
<dbReference type="AlphaFoldDB" id="A0A151ZB73"/>
<dbReference type="OMA" id="VHPWEEI"/>
<dbReference type="Pfam" id="PF12239">
    <property type="entry name" value="DUF3605"/>
    <property type="match status" value="1"/>
</dbReference>
<dbReference type="STRING" id="361077.A0A151ZB73"/>
<keyword evidence="2" id="KW-1185">Reference proteome</keyword>
<dbReference type="FunCoup" id="A0A151ZB73">
    <property type="interactions" value="110"/>
</dbReference>
<dbReference type="Proteomes" id="UP000076078">
    <property type="component" value="Unassembled WGS sequence"/>
</dbReference>
<evidence type="ECO:0000313" key="1">
    <source>
        <dbReference type="EMBL" id="KYQ91186.1"/>
    </source>
</evidence>
<dbReference type="GO" id="GO:0005737">
    <property type="term" value="C:cytoplasm"/>
    <property type="evidence" value="ECO:0007669"/>
    <property type="project" value="TreeGrafter"/>
</dbReference>
<reference evidence="1 2" key="1">
    <citation type="submission" date="2015-12" db="EMBL/GenBank/DDBJ databases">
        <title>Dictyostelia acquired genes for synthesis and detection of signals that induce cell-type specialization by lateral gene transfer from prokaryotes.</title>
        <authorList>
            <person name="Gloeckner G."/>
            <person name="Schaap P."/>
        </authorList>
    </citation>
    <scope>NUCLEOTIDE SEQUENCE [LARGE SCALE GENOMIC DNA]</scope>
    <source>
        <strain evidence="1 2">TK</strain>
    </source>
</reference>
<accession>A0A151ZB73</accession>
<dbReference type="OrthoDB" id="498286at2759"/>
<dbReference type="PANTHER" id="PTHR35020">
    <property type="entry name" value="N-ACETYLGLUCOSAMINE-INDUCED PROTEIN 1"/>
    <property type="match status" value="1"/>
</dbReference>
<proteinExistence type="predicted"/>